<dbReference type="EMBL" id="CP113089">
    <property type="protein sequence ID" value="WAB81287.1"/>
    <property type="molecule type" value="Genomic_DNA"/>
</dbReference>
<dbReference type="GO" id="GO:0008721">
    <property type="term" value="F:D-serine ammonia-lyase activity"/>
    <property type="evidence" value="ECO:0007669"/>
    <property type="project" value="TreeGrafter"/>
</dbReference>
<dbReference type="GO" id="GO:0008784">
    <property type="term" value="F:alanine racemase activity"/>
    <property type="evidence" value="ECO:0007669"/>
    <property type="project" value="UniProtKB-EC"/>
</dbReference>
<evidence type="ECO:0000256" key="1">
    <source>
        <dbReference type="ARBA" id="ARBA00005323"/>
    </source>
</evidence>
<keyword evidence="4" id="KW-0413">Isomerase</keyword>
<evidence type="ECO:0000259" key="3">
    <source>
        <dbReference type="SMART" id="SM01119"/>
    </source>
</evidence>
<dbReference type="KEGG" id="mdb:OVN18_12220"/>
<evidence type="ECO:0000313" key="5">
    <source>
        <dbReference type="Proteomes" id="UP001164706"/>
    </source>
</evidence>
<dbReference type="RefSeq" id="WP_267781034.1">
    <property type="nucleotide sequence ID" value="NZ_CP113089.1"/>
</dbReference>
<dbReference type="EC" id="5.1.1.1" evidence="4"/>
<dbReference type="PANTHER" id="PTHR28004:SF2">
    <property type="entry name" value="D-SERINE DEHYDRATASE"/>
    <property type="match status" value="1"/>
</dbReference>
<dbReference type="InterPro" id="IPR042208">
    <property type="entry name" value="D-ser_dehydrat-like_sf"/>
</dbReference>
<keyword evidence="2" id="KW-0456">Lyase</keyword>
<dbReference type="Proteomes" id="UP001164706">
    <property type="component" value="Chromosome"/>
</dbReference>
<comment type="similarity">
    <text evidence="1">Belongs to the DSD1 family.</text>
</comment>
<accession>A0A9E8MLP0</accession>
<dbReference type="GO" id="GO:0036088">
    <property type="term" value="P:D-serine catabolic process"/>
    <property type="evidence" value="ECO:0007669"/>
    <property type="project" value="TreeGrafter"/>
</dbReference>
<dbReference type="Gene3D" id="2.40.37.20">
    <property type="entry name" value="D-serine dehydratase-like domain"/>
    <property type="match status" value="1"/>
</dbReference>
<sequence>MRDTPYLVVDVELLEQNLTDMAAHARRLGVALRPHAKTHKSPEIARRQLAHGAVGLTVATVGEAEVFAAHGVDDLFIAYPVWAVGPRASRLRALAERARVRVGVDSVEGVRLLAASGAAVTVAIEIDSGHARSGVAPAEAAGLARAALDAGLGVDGVFTFPGHSYAPDRRAAAAADEERALRTARDGMLAQGIPCPVVSGGSTPSVEHATPGVLTELRPGVYPLLDAQQWELGSAEPGRIALTARATVVSARGHRVIVDAGNKVLGADRLAFATGFGRLPAHPEARVVALSEHHATIEFPAGTDLPGLGDRLSLAPNHVCSAVNLAELLVAVHSEGREEEWPVAARGANT</sequence>
<dbReference type="PANTHER" id="PTHR28004">
    <property type="entry name" value="ZGC:162816-RELATED"/>
    <property type="match status" value="1"/>
</dbReference>
<dbReference type="InterPro" id="IPR051466">
    <property type="entry name" value="D-amino_acid_metab_enzyme"/>
</dbReference>
<dbReference type="Pfam" id="PF01168">
    <property type="entry name" value="Ala_racemase_N"/>
    <property type="match status" value="1"/>
</dbReference>
<dbReference type="InterPro" id="IPR029066">
    <property type="entry name" value="PLP-binding_barrel"/>
</dbReference>
<keyword evidence="5" id="KW-1185">Reference proteome</keyword>
<dbReference type="SMART" id="SM01119">
    <property type="entry name" value="D-ser_dehydrat"/>
    <property type="match status" value="1"/>
</dbReference>
<dbReference type="InterPro" id="IPR026956">
    <property type="entry name" value="D-ser_dehydrat-like_dom"/>
</dbReference>
<protein>
    <submittedName>
        <fullName evidence="4">Alanine racemase</fullName>
        <ecNumber evidence="4">5.1.1.1</ecNumber>
    </submittedName>
</protein>
<proteinExistence type="inferred from homology"/>
<evidence type="ECO:0000313" key="4">
    <source>
        <dbReference type="EMBL" id="WAB81287.1"/>
    </source>
</evidence>
<dbReference type="Gene3D" id="3.20.20.10">
    <property type="entry name" value="Alanine racemase"/>
    <property type="match status" value="1"/>
</dbReference>
<dbReference type="InterPro" id="IPR001608">
    <property type="entry name" value="Ala_racemase_N"/>
</dbReference>
<feature type="domain" description="D-serine dehydratase-like" evidence="3">
    <location>
        <begin position="241"/>
        <end position="333"/>
    </location>
</feature>
<dbReference type="SUPFAM" id="SSF51419">
    <property type="entry name" value="PLP-binding barrel"/>
    <property type="match status" value="1"/>
</dbReference>
<reference evidence="4" key="1">
    <citation type="submission" date="2022-11" db="EMBL/GenBank/DDBJ databases">
        <title>Description of Microcella daejonensis nov. sp, isolated from riverside soil.</title>
        <authorList>
            <person name="Molina K.M."/>
            <person name="Kim S.B."/>
        </authorList>
    </citation>
    <scope>NUCLEOTIDE SEQUENCE</scope>
    <source>
        <strain evidence="4">MMS21-STM12</strain>
    </source>
</reference>
<dbReference type="Pfam" id="PF14031">
    <property type="entry name" value="D-ser_dehydrat"/>
    <property type="match status" value="1"/>
</dbReference>
<name>A0A9E8MLP0_9MICO</name>
<dbReference type="AlphaFoldDB" id="A0A9E8MLP0"/>
<evidence type="ECO:0000256" key="2">
    <source>
        <dbReference type="ARBA" id="ARBA00023239"/>
    </source>
</evidence>
<gene>
    <name evidence="4" type="ORF">OVN18_12220</name>
</gene>
<organism evidence="4 5">
    <name type="scientific">Microcella daejeonensis</name>
    <dbReference type="NCBI Taxonomy" id="2994971"/>
    <lineage>
        <taxon>Bacteria</taxon>
        <taxon>Bacillati</taxon>
        <taxon>Actinomycetota</taxon>
        <taxon>Actinomycetes</taxon>
        <taxon>Micrococcales</taxon>
        <taxon>Microbacteriaceae</taxon>
        <taxon>Microcella</taxon>
    </lineage>
</organism>